<name>A0ABR9DRL1_9MICO</name>
<accession>A0ABR9DRL1</accession>
<dbReference type="InterPro" id="IPR041492">
    <property type="entry name" value="HAD_2"/>
</dbReference>
<evidence type="ECO:0000313" key="2">
    <source>
        <dbReference type="Proteomes" id="UP000642107"/>
    </source>
</evidence>
<dbReference type="SUPFAM" id="SSF56784">
    <property type="entry name" value="HAD-like"/>
    <property type="match status" value="1"/>
</dbReference>
<dbReference type="EMBL" id="JACZDF010000002">
    <property type="protein sequence ID" value="MBD9699026.1"/>
    <property type="molecule type" value="Genomic_DNA"/>
</dbReference>
<proteinExistence type="predicted"/>
<comment type="caution">
    <text evidence="1">The sequence shown here is derived from an EMBL/GenBank/DDBJ whole genome shotgun (WGS) entry which is preliminary data.</text>
</comment>
<reference evidence="1 2" key="1">
    <citation type="submission" date="2020-09" db="EMBL/GenBank/DDBJ databases">
        <title>Flavimobilis rhizosphaerae sp. nov., isolated from rhizosphere soil of Spartina alterniflora.</title>
        <authorList>
            <person name="Hanqin C."/>
        </authorList>
    </citation>
    <scope>NUCLEOTIDE SEQUENCE [LARGE SCALE GENOMIC DNA]</scope>
    <source>
        <strain evidence="1 2">GY 10621</strain>
    </source>
</reference>
<dbReference type="InterPro" id="IPR023198">
    <property type="entry name" value="PGP-like_dom2"/>
</dbReference>
<dbReference type="InterPro" id="IPR023214">
    <property type="entry name" value="HAD_sf"/>
</dbReference>
<dbReference type="InterPro" id="IPR050155">
    <property type="entry name" value="HAD-like_hydrolase_sf"/>
</dbReference>
<dbReference type="Proteomes" id="UP000642107">
    <property type="component" value="Unassembled WGS sequence"/>
</dbReference>
<dbReference type="Gene3D" id="1.10.150.240">
    <property type="entry name" value="Putative phosphatase, domain 2"/>
    <property type="match status" value="1"/>
</dbReference>
<keyword evidence="2" id="KW-1185">Reference proteome</keyword>
<dbReference type="PANTHER" id="PTHR43434">
    <property type="entry name" value="PHOSPHOGLYCOLATE PHOSPHATASE"/>
    <property type="match status" value="1"/>
</dbReference>
<dbReference type="Pfam" id="PF13419">
    <property type="entry name" value="HAD_2"/>
    <property type="match status" value="1"/>
</dbReference>
<gene>
    <name evidence="1" type="ORF">IGS67_05880</name>
</gene>
<protein>
    <submittedName>
        <fullName evidence="1">HAD hydrolase-like protein</fullName>
    </submittedName>
</protein>
<organism evidence="1 2">
    <name type="scientific">Flavimobilis rhizosphaerae</name>
    <dbReference type="NCBI Taxonomy" id="2775421"/>
    <lineage>
        <taxon>Bacteria</taxon>
        <taxon>Bacillati</taxon>
        <taxon>Actinomycetota</taxon>
        <taxon>Actinomycetes</taxon>
        <taxon>Micrococcales</taxon>
        <taxon>Jonesiaceae</taxon>
        <taxon>Flavimobilis</taxon>
    </lineage>
</organism>
<sequence length="226" mass="23397">MDSAPGIISSVVHAFKTHGLPVPTADDLRRFVGPPIGESFARNGFAPADVPEAIRTYRAHFVPHGMWTNSVFAGIPEVLGVLQASGRRLAVATSKPQVYARQLTERFGLDPFLEGVFGATLEEAVAGAPADGPVRASKADVIGYALAELGVDPATAGATTVMVGDRSHDVVGAAEHGIDTIGVTWGYADEGELERAGASAVSSSPEELLSLLAPTLVPSPPPSPRP</sequence>
<dbReference type="InterPro" id="IPR036412">
    <property type="entry name" value="HAD-like_sf"/>
</dbReference>
<evidence type="ECO:0000313" key="1">
    <source>
        <dbReference type="EMBL" id="MBD9699026.1"/>
    </source>
</evidence>
<dbReference type="PANTHER" id="PTHR43434:SF20">
    <property type="entry name" value="5'-NUCLEOTIDASE"/>
    <property type="match status" value="1"/>
</dbReference>
<dbReference type="Gene3D" id="3.40.50.1000">
    <property type="entry name" value="HAD superfamily/HAD-like"/>
    <property type="match status" value="1"/>
</dbReference>